<evidence type="ECO:0000313" key="2">
    <source>
        <dbReference type="Proteomes" id="UP001057402"/>
    </source>
</evidence>
<sequence length="137" mass="15057">MGSSSGASSGSSVGVGNVDERKRKRMISNRESARRSRMRKRKRVDNLAAEAGRLVVENRRIVETLVLTEGMYIDVEADNSVLRAQVAELSSRLDSLNGIIGYVNSMNSLCGRRTQGNCMDDLWEPMMADVGPSIGMF</sequence>
<protein>
    <submittedName>
        <fullName evidence="1">Uncharacterized protein</fullName>
    </submittedName>
</protein>
<dbReference type="EMBL" id="CM042882">
    <property type="protein sequence ID" value="KAI4381734.1"/>
    <property type="molecule type" value="Genomic_DNA"/>
</dbReference>
<evidence type="ECO:0000313" key="1">
    <source>
        <dbReference type="EMBL" id="KAI4381734.1"/>
    </source>
</evidence>
<proteinExistence type="predicted"/>
<dbReference type="Proteomes" id="UP001057402">
    <property type="component" value="Chromosome 3"/>
</dbReference>
<organism evidence="1 2">
    <name type="scientific">Melastoma candidum</name>
    <dbReference type="NCBI Taxonomy" id="119954"/>
    <lineage>
        <taxon>Eukaryota</taxon>
        <taxon>Viridiplantae</taxon>
        <taxon>Streptophyta</taxon>
        <taxon>Embryophyta</taxon>
        <taxon>Tracheophyta</taxon>
        <taxon>Spermatophyta</taxon>
        <taxon>Magnoliopsida</taxon>
        <taxon>eudicotyledons</taxon>
        <taxon>Gunneridae</taxon>
        <taxon>Pentapetalae</taxon>
        <taxon>rosids</taxon>
        <taxon>malvids</taxon>
        <taxon>Myrtales</taxon>
        <taxon>Melastomataceae</taxon>
        <taxon>Melastomatoideae</taxon>
        <taxon>Melastomateae</taxon>
        <taxon>Melastoma</taxon>
    </lineage>
</organism>
<name>A0ACB9RS56_9MYRT</name>
<comment type="caution">
    <text evidence="1">The sequence shown here is derived from an EMBL/GenBank/DDBJ whole genome shotgun (WGS) entry which is preliminary data.</text>
</comment>
<accession>A0ACB9RS56</accession>
<gene>
    <name evidence="1" type="ORF">MLD38_007781</name>
</gene>
<keyword evidence="2" id="KW-1185">Reference proteome</keyword>
<reference evidence="2" key="1">
    <citation type="journal article" date="2023" name="Front. Plant Sci.">
        <title>Chromosomal-level genome assembly of Melastoma candidum provides insights into trichome evolution.</title>
        <authorList>
            <person name="Zhong Y."/>
            <person name="Wu W."/>
            <person name="Sun C."/>
            <person name="Zou P."/>
            <person name="Liu Y."/>
            <person name="Dai S."/>
            <person name="Zhou R."/>
        </authorList>
    </citation>
    <scope>NUCLEOTIDE SEQUENCE [LARGE SCALE GENOMIC DNA]</scope>
</reference>